<reference evidence="2" key="1">
    <citation type="journal article" date="2012" name="MBio">
        <title>Comparative genome analysis of Trichophyton rubrum and related dermatophytes reveals candidate genes involved in infection.</title>
        <authorList>
            <person name="Martinez D.A."/>
            <person name="Oliver B.G."/>
            <person name="Graeser Y."/>
            <person name="Goldberg J.M."/>
            <person name="Li W."/>
            <person name="Martinez-Rossi N.M."/>
            <person name="Monod M."/>
            <person name="Shelest E."/>
            <person name="Barton R.C."/>
            <person name="Birch E."/>
            <person name="Brakhage A.A."/>
            <person name="Chen Z."/>
            <person name="Gurr S.J."/>
            <person name="Heiman D."/>
            <person name="Heitman J."/>
            <person name="Kosti I."/>
            <person name="Rossi A."/>
            <person name="Saif S."/>
            <person name="Samalova M."/>
            <person name="Saunders C.W."/>
            <person name="Shea T."/>
            <person name="Summerbell R.C."/>
            <person name="Xu J."/>
            <person name="Young S."/>
            <person name="Zeng Q."/>
            <person name="Birren B.W."/>
            <person name="Cuomo C.A."/>
            <person name="White T.C."/>
        </authorList>
    </citation>
    <scope>NUCLEOTIDE SEQUENCE [LARGE SCALE GENOMIC DNA]</scope>
    <source>
        <strain evidence="2">ATCC MYA-4604 / CBS 118893</strain>
    </source>
</reference>
<proteinExistence type="predicted"/>
<evidence type="ECO:0008006" key="3">
    <source>
        <dbReference type="Google" id="ProtNLM"/>
    </source>
</evidence>
<dbReference type="Proteomes" id="UP000002669">
    <property type="component" value="Unassembled WGS sequence"/>
</dbReference>
<dbReference type="OrthoDB" id="4368687at2759"/>
<dbReference type="HOGENOM" id="CLU_2072587_0_0_1"/>
<dbReference type="EMBL" id="DS989831">
    <property type="protein sequence ID" value="EFQ96653.1"/>
    <property type="molecule type" value="Genomic_DNA"/>
</dbReference>
<accession>E4V6D7</accession>
<evidence type="ECO:0000313" key="1">
    <source>
        <dbReference type="EMBL" id="EFQ96653.1"/>
    </source>
</evidence>
<dbReference type="PANTHER" id="PTHR33481">
    <property type="entry name" value="REVERSE TRANSCRIPTASE"/>
    <property type="match status" value="1"/>
</dbReference>
<dbReference type="RefSeq" id="XP_003169030.1">
    <property type="nucleotide sequence ID" value="XM_003168982.1"/>
</dbReference>
<keyword evidence="2" id="KW-1185">Reference proteome</keyword>
<dbReference type="VEuPathDB" id="FungiDB:MGYG_09200"/>
<dbReference type="AlphaFoldDB" id="E4V6D7"/>
<organism evidence="2">
    <name type="scientific">Arthroderma gypseum (strain ATCC MYA-4604 / CBS 118893)</name>
    <name type="common">Microsporum gypseum</name>
    <dbReference type="NCBI Taxonomy" id="535722"/>
    <lineage>
        <taxon>Eukaryota</taxon>
        <taxon>Fungi</taxon>
        <taxon>Dikarya</taxon>
        <taxon>Ascomycota</taxon>
        <taxon>Pezizomycotina</taxon>
        <taxon>Eurotiomycetes</taxon>
        <taxon>Eurotiomycetidae</taxon>
        <taxon>Onygenales</taxon>
        <taxon>Arthrodermataceae</taxon>
        <taxon>Nannizzia</taxon>
    </lineage>
</organism>
<name>E4V6D7_ARTGP</name>
<protein>
    <recommendedName>
        <fullName evidence="3">Reverse transcriptase</fullName>
    </recommendedName>
</protein>
<dbReference type="GeneID" id="10024305"/>
<dbReference type="STRING" id="535722.E4V6D7"/>
<sequence>MPGQTTRGSLDATPPDGSMRYLGIWLDRKLGFQKQVEVMAAKARRVGGGIRALSNTVRGALVELLRQAVRACVLASLYYRGEAWWPGISRTTRRREISNKMTMRCNQLELVLRRPSWV</sequence>
<dbReference type="PANTHER" id="PTHR33481:SF1">
    <property type="entry name" value="ENDONUCLEASE_EXONUCLEASE_PHOSPHATASE DOMAIN-CONTAINING PROTEIN-RELATED"/>
    <property type="match status" value="1"/>
</dbReference>
<dbReference type="InParanoid" id="E4V6D7"/>
<evidence type="ECO:0000313" key="2">
    <source>
        <dbReference type="Proteomes" id="UP000002669"/>
    </source>
</evidence>
<gene>
    <name evidence="1" type="ORF">MGYG_09200</name>
</gene>